<feature type="non-terminal residue" evidence="2">
    <location>
        <position position="1"/>
    </location>
</feature>
<protein>
    <submittedName>
        <fullName evidence="2">Uncharacterized protein</fullName>
    </submittedName>
</protein>
<evidence type="ECO:0000313" key="3">
    <source>
        <dbReference type="Proteomes" id="UP001159427"/>
    </source>
</evidence>
<evidence type="ECO:0000313" key="2">
    <source>
        <dbReference type="EMBL" id="CAH3015119.1"/>
    </source>
</evidence>
<comment type="caution">
    <text evidence="2">The sequence shown here is derived from an EMBL/GenBank/DDBJ whole genome shotgun (WGS) entry which is preliminary data.</text>
</comment>
<sequence>GSKDFGTLELVSGSMCHTDHLENSDQKENTTLTKSRIARCTNFRAAFFDKPKVLRKCISKREIEEEDKEDDYSDCNSSSDDKGNDADQDEAIENMEIYKTECSKSRENQLWFELAQVQVIGSHLYFAEV</sequence>
<keyword evidence="3" id="KW-1185">Reference proteome</keyword>
<evidence type="ECO:0000256" key="1">
    <source>
        <dbReference type="SAM" id="MobiDB-lite"/>
    </source>
</evidence>
<organism evidence="2 3">
    <name type="scientific">Porites evermanni</name>
    <dbReference type="NCBI Taxonomy" id="104178"/>
    <lineage>
        <taxon>Eukaryota</taxon>
        <taxon>Metazoa</taxon>
        <taxon>Cnidaria</taxon>
        <taxon>Anthozoa</taxon>
        <taxon>Hexacorallia</taxon>
        <taxon>Scleractinia</taxon>
        <taxon>Fungiina</taxon>
        <taxon>Poritidae</taxon>
        <taxon>Porites</taxon>
    </lineage>
</organism>
<accession>A0ABN8LM90</accession>
<feature type="compositionally biased region" description="Acidic residues" evidence="1">
    <location>
        <begin position="64"/>
        <end position="73"/>
    </location>
</feature>
<dbReference type="Proteomes" id="UP001159427">
    <property type="component" value="Unassembled WGS sequence"/>
</dbReference>
<proteinExistence type="predicted"/>
<name>A0ABN8LM90_9CNID</name>
<reference evidence="2 3" key="1">
    <citation type="submission" date="2022-05" db="EMBL/GenBank/DDBJ databases">
        <authorList>
            <consortium name="Genoscope - CEA"/>
            <person name="William W."/>
        </authorList>
    </citation>
    <scope>NUCLEOTIDE SEQUENCE [LARGE SCALE GENOMIC DNA]</scope>
</reference>
<gene>
    <name evidence="2" type="ORF">PEVE_00012284</name>
</gene>
<dbReference type="EMBL" id="CALNXI010000019">
    <property type="protein sequence ID" value="CAH3015119.1"/>
    <property type="molecule type" value="Genomic_DNA"/>
</dbReference>
<feature type="region of interest" description="Disordered" evidence="1">
    <location>
        <begin position="64"/>
        <end position="92"/>
    </location>
</feature>